<keyword evidence="1" id="KW-0472">Membrane</keyword>
<keyword evidence="3" id="KW-1185">Reference proteome</keyword>
<dbReference type="Gene3D" id="3.30.70.1430">
    <property type="entry name" value="Multidrug efflux transporter AcrB pore domain"/>
    <property type="match status" value="2"/>
</dbReference>
<feature type="transmembrane region" description="Helical" evidence="1">
    <location>
        <begin position="358"/>
        <end position="377"/>
    </location>
</feature>
<name>A0A7D3XLF0_9BACT</name>
<proteinExistence type="predicted"/>
<feature type="transmembrane region" description="Helical" evidence="1">
    <location>
        <begin position="429"/>
        <end position="449"/>
    </location>
</feature>
<dbReference type="PRINTS" id="PR00702">
    <property type="entry name" value="ACRIFLAVINRP"/>
</dbReference>
<accession>A0A7D3XLF0</accession>
<dbReference type="Gene3D" id="3.30.2090.10">
    <property type="entry name" value="Multidrug efflux transporter AcrB TolC docking domain, DN and DC subdomains"/>
    <property type="match status" value="2"/>
</dbReference>
<sequence length="1049" mass="115437">MSLYSKAVKNPITTLMVFIGVIVMGIYSLFYIPVDLMPDMDIPSISVITYYPGANAEDIEVNVTKPLENQLNALQNLKKVTSASKDNISFITCEFEYGTNLDEASNNIRDAISLAEKALPDGCEKPSIFKFSSSMIPVVIWGIQANESYAALEKIVDERIVERLSRIDGVGAVSIIGKPIRIIDVKVDPRKLDSYNLTLEQVGNAIGAENLSLPAGRIEVGRMEFPVRTNGEFKSSDIVKNLVVANNGGRLVYLRDVATVKDTLKHVLIDERIDGKKGVRLMVQKQSGANTVQIAREVTQRMEELKKELPADVKVVKILDTSDFIKSSINNLSETLIYALVFVALVVFVFLGRWRSTFIILLTIPVSLIGAFIYLYISGNSINIVSLSALAIAIGMVVDDAIVVLENITTHIERGSSPMEAAVFATREVGLAVIATTLVIVAVFFPLTLVGGLTGVFFRQLGWIVTITVSLSTLAALSLTPMLSSKILKGRSFYKHRRNRFLEVINRFWGRFDDIYVKGLSWVLKHKSLTLFLAAAIFVGSLGLVKFIGKEFTPAQDNSRISVYMEIPQGMRIDEAKSLARDFEQKVFAKYPEVRLISTTIGTDEGGSLISAFQKAASYIINYSFMLTNPDERNRSIFEISDSLRKDIASYTQLTSSYVDPGSTRNAMSSAFSGGGGANFEVKVFGYDINQTNYIAEQIVSTLKNEKGFKDITVSRDKERMELQVIPDREKLAQLGLNTAMLATAVRNRVYGLTATKYREEGYEYDVILKYNDKNLSSVSDIENITFKGPMGNMVRVGDIAQIKQVYNTPNIEHENKIRVVKITAGLSGLDLGSASNIVNEKLATLDLPKNVIVEIGGAAKDMADTFKDIALLFVLILILTYIVMASQFESLREPFIIMFSVPFAITGVFIALWATGSTINLISGIAIVMLVGIAVKNSIVLVDFINLLVDRGRSVTQAILEGGKSRLRPILMTSFTTLLGMLPMALSTGEGSETWRPLGISIVGGLFFSMMISLVIVPVIYALFANARIKRERKKLLASGGGELSFEV</sequence>
<feature type="transmembrane region" description="Helical" evidence="1">
    <location>
        <begin position="971"/>
        <end position="987"/>
    </location>
</feature>
<dbReference type="KEGG" id="ttz:FHG85_03235"/>
<dbReference type="Proteomes" id="UP000500961">
    <property type="component" value="Chromosome"/>
</dbReference>
<feature type="transmembrane region" description="Helical" evidence="1">
    <location>
        <begin position="896"/>
        <end position="916"/>
    </location>
</feature>
<dbReference type="Gene3D" id="3.30.70.1440">
    <property type="entry name" value="Multidrug efflux transporter AcrB pore domain"/>
    <property type="match status" value="1"/>
</dbReference>
<dbReference type="AlphaFoldDB" id="A0A7D3XLF0"/>
<feature type="transmembrane region" description="Helical" evidence="1">
    <location>
        <begin position="999"/>
        <end position="1025"/>
    </location>
</feature>
<dbReference type="RefSeq" id="WP_173072947.1">
    <property type="nucleotide sequence ID" value="NZ_CP041345.1"/>
</dbReference>
<dbReference type="InterPro" id="IPR001036">
    <property type="entry name" value="Acrflvin-R"/>
</dbReference>
<keyword evidence="1" id="KW-1133">Transmembrane helix</keyword>
<feature type="transmembrane region" description="Helical" evidence="1">
    <location>
        <begin position="461"/>
        <end position="483"/>
    </location>
</feature>
<dbReference type="GO" id="GO:0005886">
    <property type="term" value="C:plasma membrane"/>
    <property type="evidence" value="ECO:0007669"/>
    <property type="project" value="TreeGrafter"/>
</dbReference>
<feature type="transmembrane region" description="Helical" evidence="1">
    <location>
        <begin position="870"/>
        <end position="889"/>
    </location>
</feature>
<feature type="transmembrane region" description="Helical" evidence="1">
    <location>
        <begin position="529"/>
        <end position="549"/>
    </location>
</feature>
<protein>
    <submittedName>
        <fullName evidence="2">Efflux RND transporter permease subunit</fullName>
    </submittedName>
</protein>
<gene>
    <name evidence="2" type="ORF">FHG85_03235</name>
</gene>
<evidence type="ECO:0000256" key="1">
    <source>
        <dbReference type="SAM" id="Phobius"/>
    </source>
</evidence>
<dbReference type="SUPFAM" id="SSF82693">
    <property type="entry name" value="Multidrug efflux transporter AcrB pore domain, PN1, PN2, PC1 and PC2 subdomains"/>
    <property type="match status" value="3"/>
</dbReference>
<feature type="transmembrane region" description="Helical" evidence="1">
    <location>
        <begin position="383"/>
        <end position="408"/>
    </location>
</feature>
<dbReference type="Gene3D" id="3.30.70.1320">
    <property type="entry name" value="Multidrug efflux transporter AcrB pore domain like"/>
    <property type="match status" value="1"/>
</dbReference>
<dbReference type="InterPro" id="IPR027463">
    <property type="entry name" value="AcrB_DN_DC_subdom"/>
</dbReference>
<dbReference type="Pfam" id="PF00873">
    <property type="entry name" value="ACR_tran"/>
    <property type="match status" value="1"/>
</dbReference>
<dbReference type="PANTHER" id="PTHR32063:SF0">
    <property type="entry name" value="SWARMING MOTILITY PROTEIN SWRC"/>
    <property type="match status" value="1"/>
</dbReference>
<feature type="transmembrane region" description="Helical" evidence="1">
    <location>
        <begin position="922"/>
        <end position="950"/>
    </location>
</feature>
<dbReference type="SUPFAM" id="SSF82866">
    <property type="entry name" value="Multidrug efflux transporter AcrB transmembrane domain"/>
    <property type="match status" value="2"/>
</dbReference>
<keyword evidence="1" id="KW-0812">Transmembrane</keyword>
<dbReference type="PANTHER" id="PTHR32063">
    <property type="match status" value="1"/>
</dbReference>
<organism evidence="2 3">
    <name type="scientific">Tenuifilum thalassicum</name>
    <dbReference type="NCBI Taxonomy" id="2590900"/>
    <lineage>
        <taxon>Bacteria</taxon>
        <taxon>Pseudomonadati</taxon>
        <taxon>Bacteroidota</taxon>
        <taxon>Bacteroidia</taxon>
        <taxon>Bacteroidales</taxon>
        <taxon>Tenuifilaceae</taxon>
        <taxon>Tenuifilum</taxon>
    </lineage>
</organism>
<dbReference type="GO" id="GO:0042910">
    <property type="term" value="F:xenobiotic transmembrane transporter activity"/>
    <property type="evidence" value="ECO:0007669"/>
    <property type="project" value="TreeGrafter"/>
</dbReference>
<evidence type="ECO:0000313" key="2">
    <source>
        <dbReference type="EMBL" id="QKG79316.1"/>
    </source>
</evidence>
<feature type="transmembrane region" description="Helical" evidence="1">
    <location>
        <begin position="12"/>
        <end position="32"/>
    </location>
</feature>
<dbReference type="SUPFAM" id="SSF82714">
    <property type="entry name" value="Multidrug efflux transporter AcrB TolC docking domain, DN and DC subdomains"/>
    <property type="match status" value="2"/>
</dbReference>
<evidence type="ECO:0000313" key="3">
    <source>
        <dbReference type="Proteomes" id="UP000500961"/>
    </source>
</evidence>
<dbReference type="EMBL" id="CP041345">
    <property type="protein sequence ID" value="QKG79316.1"/>
    <property type="molecule type" value="Genomic_DNA"/>
</dbReference>
<reference evidence="2 3" key="1">
    <citation type="submission" date="2019-07" db="EMBL/GenBank/DDBJ databases">
        <title>Thalassofilum flectens gen. nov., sp. nov., a novel moderate thermophilic anaerobe from a shallow sea hot spring in Kunashir Island (Russia), representing a new family in the order Bacteroidales, and proposal of Thalassofilacea fam. nov.</title>
        <authorList>
            <person name="Kochetkova T.V."/>
            <person name="Podosokorskaya O.A."/>
            <person name="Novikov A."/>
            <person name="Elcheninov A.G."/>
            <person name="Toshchakov S.V."/>
            <person name="Kublanov I.V."/>
        </authorList>
    </citation>
    <scope>NUCLEOTIDE SEQUENCE [LARGE SCALE GENOMIC DNA]</scope>
    <source>
        <strain evidence="2 3">38-H</strain>
    </source>
</reference>
<dbReference type="Gene3D" id="1.20.1640.10">
    <property type="entry name" value="Multidrug efflux transporter AcrB transmembrane domain"/>
    <property type="match status" value="2"/>
</dbReference>
<feature type="transmembrane region" description="Helical" evidence="1">
    <location>
        <begin position="335"/>
        <end position="351"/>
    </location>
</feature>